<organism evidence="2 3">
    <name type="scientific">Portunus trituberculatus</name>
    <name type="common">Swimming crab</name>
    <name type="synonym">Neptunus trituberculatus</name>
    <dbReference type="NCBI Taxonomy" id="210409"/>
    <lineage>
        <taxon>Eukaryota</taxon>
        <taxon>Metazoa</taxon>
        <taxon>Ecdysozoa</taxon>
        <taxon>Arthropoda</taxon>
        <taxon>Crustacea</taxon>
        <taxon>Multicrustacea</taxon>
        <taxon>Malacostraca</taxon>
        <taxon>Eumalacostraca</taxon>
        <taxon>Eucarida</taxon>
        <taxon>Decapoda</taxon>
        <taxon>Pleocyemata</taxon>
        <taxon>Brachyura</taxon>
        <taxon>Eubrachyura</taxon>
        <taxon>Portunoidea</taxon>
        <taxon>Portunidae</taxon>
        <taxon>Portuninae</taxon>
        <taxon>Portunus</taxon>
    </lineage>
</organism>
<comment type="caution">
    <text evidence="2">The sequence shown here is derived from an EMBL/GenBank/DDBJ whole genome shotgun (WGS) entry which is preliminary data.</text>
</comment>
<protein>
    <submittedName>
        <fullName evidence="2">Uncharacterized protein</fullName>
    </submittedName>
</protein>
<evidence type="ECO:0000313" key="3">
    <source>
        <dbReference type="Proteomes" id="UP000324222"/>
    </source>
</evidence>
<accession>A0A5B7JZ33</accession>
<evidence type="ECO:0000256" key="1">
    <source>
        <dbReference type="SAM" id="MobiDB-lite"/>
    </source>
</evidence>
<dbReference type="AlphaFoldDB" id="A0A5B7JZ33"/>
<feature type="compositionally biased region" description="Basic and acidic residues" evidence="1">
    <location>
        <begin position="162"/>
        <end position="172"/>
    </location>
</feature>
<keyword evidence="3" id="KW-1185">Reference proteome</keyword>
<reference evidence="2 3" key="1">
    <citation type="submission" date="2019-05" db="EMBL/GenBank/DDBJ databases">
        <title>Another draft genome of Portunus trituberculatus and its Hox gene families provides insights of decapod evolution.</title>
        <authorList>
            <person name="Jeong J.-H."/>
            <person name="Song I."/>
            <person name="Kim S."/>
            <person name="Choi T."/>
            <person name="Kim D."/>
            <person name="Ryu S."/>
            <person name="Kim W."/>
        </authorList>
    </citation>
    <scope>NUCLEOTIDE SEQUENCE [LARGE SCALE GENOMIC DNA]</scope>
    <source>
        <tissue evidence="2">Muscle</tissue>
    </source>
</reference>
<gene>
    <name evidence="2" type="ORF">E2C01_095091</name>
</gene>
<name>A0A5B7JZ33_PORTR</name>
<proteinExistence type="predicted"/>
<evidence type="ECO:0000313" key="2">
    <source>
        <dbReference type="EMBL" id="MPC99663.1"/>
    </source>
</evidence>
<dbReference type="Proteomes" id="UP000324222">
    <property type="component" value="Unassembled WGS sequence"/>
</dbReference>
<dbReference type="EMBL" id="VSRR010119307">
    <property type="protein sequence ID" value="MPC99663.1"/>
    <property type="molecule type" value="Genomic_DNA"/>
</dbReference>
<sequence>MVTRIAVEIYIKATRLVFLAVRIRPDQTRPVQEREGAAGREDVKAWGRREGTEGVAPSRSQGKLVERLRVIRQVRYGRVNRLSSSPLTPAQHRRCQPLDWDFFTTDVRGLAKEESGEEVVSIDTIEMKLNAPYLTCANCERPCGGTKQRMRTRYGPCNSAARESRREVSPPK</sequence>
<feature type="region of interest" description="Disordered" evidence="1">
    <location>
        <begin position="148"/>
        <end position="172"/>
    </location>
</feature>